<evidence type="ECO:0000256" key="1">
    <source>
        <dbReference type="ARBA" id="ARBA00022801"/>
    </source>
</evidence>
<dbReference type="AlphaFoldDB" id="A0A7W8D1V0"/>
<comment type="caution">
    <text evidence="2">The sequence shown here is derived from an EMBL/GenBank/DDBJ whole genome shotgun (WGS) entry which is preliminary data.</text>
</comment>
<dbReference type="InterPro" id="IPR051540">
    <property type="entry name" value="S-2-haloacid_dehalogenase"/>
</dbReference>
<evidence type="ECO:0000313" key="2">
    <source>
        <dbReference type="EMBL" id="MBB5185536.1"/>
    </source>
</evidence>
<dbReference type="SFLD" id="SFLDS00003">
    <property type="entry name" value="Haloacid_Dehalogenase"/>
    <property type="match status" value="1"/>
</dbReference>
<keyword evidence="1" id="KW-0378">Hydrolase</keyword>
<dbReference type="InterPro" id="IPR006439">
    <property type="entry name" value="HAD-SF_hydro_IA"/>
</dbReference>
<dbReference type="Gene3D" id="3.40.50.1000">
    <property type="entry name" value="HAD superfamily/HAD-like"/>
    <property type="match status" value="1"/>
</dbReference>
<dbReference type="EMBL" id="JACHHD010000017">
    <property type="protein sequence ID" value="MBB5185536.1"/>
    <property type="molecule type" value="Genomic_DNA"/>
</dbReference>
<gene>
    <name evidence="2" type="ORF">HNQ43_001600</name>
</gene>
<dbReference type="Pfam" id="PF00702">
    <property type="entry name" value="Hydrolase"/>
    <property type="match status" value="1"/>
</dbReference>
<dbReference type="InterPro" id="IPR023214">
    <property type="entry name" value="HAD_sf"/>
</dbReference>
<accession>A0A7W8D1V0</accession>
<proteinExistence type="predicted"/>
<dbReference type="PRINTS" id="PR00413">
    <property type="entry name" value="HADHALOGNASE"/>
</dbReference>
<evidence type="ECO:0000313" key="3">
    <source>
        <dbReference type="Proteomes" id="UP000521313"/>
    </source>
</evidence>
<dbReference type="Proteomes" id="UP000521313">
    <property type="component" value="Unassembled WGS sequence"/>
</dbReference>
<name>A0A7W8D1V0_9FIRM</name>
<sequence length="233" mass="26771">MEYQAILFDLDGTLLPMDQEVFVKAYFGLLVKKVAPLGYDPEKLVDSIWKGTYAMIQNDGSCINYDRFWEVFESIYGKEKLQDRPIFDSFYENEFQQAKQACGFSSWAKKIVDLCLDRGPCILATNPIFPQVATHSRIRWAGLDPDDFEFITTYENSMTCKPNPQYYREITGRLGLDPARCLMIGNDVAEDMIAKTLGMDTFLVTDCLINSKNEDLSGYRRGTLQELYGWLMD</sequence>
<dbReference type="PANTHER" id="PTHR43316">
    <property type="entry name" value="HYDROLASE, HALOACID DELAHOGENASE-RELATED"/>
    <property type="match status" value="1"/>
</dbReference>
<dbReference type="SFLD" id="SFLDG01129">
    <property type="entry name" value="C1.5:_HAD__Beta-PGM__Phosphata"/>
    <property type="match status" value="1"/>
</dbReference>
<dbReference type="RefSeq" id="WP_183376587.1">
    <property type="nucleotide sequence ID" value="NZ_CALVCN010000012.1"/>
</dbReference>
<protein>
    <submittedName>
        <fullName evidence="2">FMN phosphatase YigB (HAD superfamily)</fullName>
    </submittedName>
</protein>
<dbReference type="GO" id="GO:0016787">
    <property type="term" value="F:hydrolase activity"/>
    <property type="evidence" value="ECO:0007669"/>
    <property type="project" value="UniProtKB-KW"/>
</dbReference>
<dbReference type="InterPro" id="IPR036412">
    <property type="entry name" value="HAD-like_sf"/>
</dbReference>
<organism evidence="2 3">
    <name type="scientific">Faecalicoccus acidiformans</name>
    <dbReference type="NCBI Taxonomy" id="915173"/>
    <lineage>
        <taxon>Bacteria</taxon>
        <taxon>Bacillati</taxon>
        <taxon>Bacillota</taxon>
        <taxon>Erysipelotrichia</taxon>
        <taxon>Erysipelotrichales</taxon>
        <taxon>Erysipelotrichaceae</taxon>
        <taxon>Faecalicoccus</taxon>
    </lineage>
</organism>
<dbReference type="SUPFAM" id="SSF56784">
    <property type="entry name" value="HAD-like"/>
    <property type="match status" value="1"/>
</dbReference>
<dbReference type="PANTHER" id="PTHR43316:SF3">
    <property type="entry name" value="HALOACID DEHALOGENASE, TYPE II (AFU_ORTHOLOGUE AFUA_2G07750)-RELATED"/>
    <property type="match status" value="1"/>
</dbReference>
<reference evidence="2 3" key="1">
    <citation type="submission" date="2020-08" db="EMBL/GenBank/DDBJ databases">
        <title>Genomic Encyclopedia of Type Strains, Phase IV (KMG-IV): sequencing the most valuable type-strain genomes for metagenomic binning, comparative biology and taxonomic classification.</title>
        <authorList>
            <person name="Goeker M."/>
        </authorList>
    </citation>
    <scope>NUCLEOTIDE SEQUENCE [LARGE SCALE GENOMIC DNA]</scope>
    <source>
        <strain evidence="2 3">DSM 26963</strain>
    </source>
</reference>